<dbReference type="Pfam" id="PF19567">
    <property type="entry name" value="CpsB_CapC"/>
    <property type="match status" value="1"/>
</dbReference>
<proteinExistence type="inferred from homology"/>
<comment type="caution">
    <text evidence="6">The sequence shown here is derived from an EMBL/GenBank/DDBJ whole genome shotgun (WGS) entry which is preliminary data.</text>
</comment>
<evidence type="ECO:0000313" key="6">
    <source>
        <dbReference type="EMBL" id="MBC5786965.1"/>
    </source>
</evidence>
<name>A0ABR7IP98_9CLOT</name>
<dbReference type="SUPFAM" id="SSF89550">
    <property type="entry name" value="PHP domain-like"/>
    <property type="match status" value="1"/>
</dbReference>
<evidence type="ECO:0000256" key="1">
    <source>
        <dbReference type="ARBA" id="ARBA00005750"/>
    </source>
</evidence>
<dbReference type="EC" id="3.1.3.48" evidence="2"/>
<keyword evidence="7" id="KW-1185">Reference proteome</keyword>
<keyword evidence="4" id="KW-0904">Protein phosphatase</keyword>
<dbReference type="Proteomes" id="UP000649151">
    <property type="component" value="Unassembled WGS sequence"/>
</dbReference>
<accession>A0ABR7IP98</accession>
<evidence type="ECO:0000256" key="2">
    <source>
        <dbReference type="ARBA" id="ARBA00013064"/>
    </source>
</evidence>
<evidence type="ECO:0000256" key="5">
    <source>
        <dbReference type="ARBA" id="ARBA00051722"/>
    </source>
</evidence>
<dbReference type="PANTHER" id="PTHR39181">
    <property type="entry name" value="TYROSINE-PROTEIN PHOSPHATASE YWQE"/>
    <property type="match status" value="1"/>
</dbReference>
<organism evidence="6 7">
    <name type="scientific">Clostridium facile</name>
    <dbReference type="NCBI Taxonomy" id="2763035"/>
    <lineage>
        <taxon>Bacteria</taxon>
        <taxon>Bacillati</taxon>
        <taxon>Bacillota</taxon>
        <taxon>Clostridia</taxon>
        <taxon>Eubacteriales</taxon>
        <taxon>Clostridiaceae</taxon>
        <taxon>Clostridium</taxon>
    </lineage>
</organism>
<dbReference type="InterPro" id="IPR016195">
    <property type="entry name" value="Pol/histidinol_Pase-like"/>
</dbReference>
<reference evidence="6 7" key="1">
    <citation type="submission" date="2020-08" db="EMBL/GenBank/DDBJ databases">
        <title>Genome public.</title>
        <authorList>
            <person name="Liu C."/>
            <person name="Sun Q."/>
        </authorList>
    </citation>
    <scope>NUCLEOTIDE SEQUENCE [LARGE SCALE GENOMIC DNA]</scope>
    <source>
        <strain evidence="6 7">NSJ-27</strain>
    </source>
</reference>
<sequence>MTDLHTHILPGIDDGAKNIEQSIQLLKAEIATGVNQIAFTPHFYFERQLPDDFLKAREQSHQRLMQEAERQGLRFQGKLAAELFFSTGLTQLDLKQFCIEGTNYLLMEFSMRPDISLIEDVLFDILGEGFIPILAHVERYHFLMDNPELLEKWIHQGVLIQVNAGSLLKKGKTNKFLRKLIQWGMVHIISSDVHSLDRRPPNLAEGMAELKKYQNRLEQNADRVFQGKFFRIDPPYTPKKRFGIWM</sequence>
<dbReference type="InterPro" id="IPR016667">
    <property type="entry name" value="Caps_polysacc_synth_CpsB/CapC"/>
</dbReference>
<evidence type="ECO:0000313" key="7">
    <source>
        <dbReference type="Proteomes" id="UP000649151"/>
    </source>
</evidence>
<protein>
    <recommendedName>
        <fullName evidence="2">protein-tyrosine-phosphatase</fullName>
        <ecNumber evidence="2">3.1.3.48</ecNumber>
    </recommendedName>
</protein>
<keyword evidence="3" id="KW-0378">Hydrolase</keyword>
<comment type="catalytic activity">
    <reaction evidence="5">
        <text>O-phospho-L-tyrosyl-[protein] + H2O = L-tyrosyl-[protein] + phosphate</text>
        <dbReference type="Rhea" id="RHEA:10684"/>
        <dbReference type="Rhea" id="RHEA-COMP:10136"/>
        <dbReference type="Rhea" id="RHEA-COMP:20101"/>
        <dbReference type="ChEBI" id="CHEBI:15377"/>
        <dbReference type="ChEBI" id="CHEBI:43474"/>
        <dbReference type="ChEBI" id="CHEBI:46858"/>
        <dbReference type="ChEBI" id="CHEBI:61978"/>
        <dbReference type="EC" id="3.1.3.48"/>
    </reaction>
</comment>
<gene>
    <name evidence="6" type="ORF">H8Z77_02865</name>
</gene>
<dbReference type="RefSeq" id="WP_069988628.1">
    <property type="nucleotide sequence ID" value="NZ_JACOQK010000001.1"/>
</dbReference>
<evidence type="ECO:0000256" key="4">
    <source>
        <dbReference type="ARBA" id="ARBA00022912"/>
    </source>
</evidence>
<evidence type="ECO:0000256" key="3">
    <source>
        <dbReference type="ARBA" id="ARBA00022801"/>
    </source>
</evidence>
<dbReference type="PIRSF" id="PIRSF016557">
    <property type="entry name" value="Caps_synth_CpsB"/>
    <property type="match status" value="1"/>
</dbReference>
<dbReference type="Gene3D" id="3.20.20.140">
    <property type="entry name" value="Metal-dependent hydrolases"/>
    <property type="match status" value="1"/>
</dbReference>
<dbReference type="EMBL" id="JACOQK010000001">
    <property type="protein sequence ID" value="MBC5786965.1"/>
    <property type="molecule type" value="Genomic_DNA"/>
</dbReference>
<dbReference type="PANTHER" id="PTHR39181:SF1">
    <property type="entry name" value="TYROSINE-PROTEIN PHOSPHATASE YWQE"/>
    <property type="match status" value="1"/>
</dbReference>
<comment type="similarity">
    <text evidence="1">Belongs to the metallo-dependent hydrolases superfamily. CpsB/CapC family.</text>
</comment>